<dbReference type="GO" id="GO:0006508">
    <property type="term" value="P:proteolysis"/>
    <property type="evidence" value="ECO:0007669"/>
    <property type="project" value="UniProtKB-KW"/>
</dbReference>
<dbReference type="Gene3D" id="3.30.70.80">
    <property type="entry name" value="Peptidase S8 propeptide/proteinase inhibitor I9"/>
    <property type="match status" value="1"/>
</dbReference>
<keyword evidence="3" id="KW-0964">Secreted</keyword>
<evidence type="ECO:0000256" key="1">
    <source>
        <dbReference type="ARBA" id="ARBA00004613"/>
    </source>
</evidence>
<feature type="active site" description="Charge relay system" evidence="8">
    <location>
        <position position="190"/>
    </location>
</feature>
<dbReference type="Gene3D" id="2.60.120.690">
    <property type="entry name" value="Proprotein convertase subtilisin/kexin type 9"/>
    <property type="match status" value="1"/>
</dbReference>
<feature type="signal peptide" evidence="9">
    <location>
        <begin position="1"/>
        <end position="20"/>
    </location>
</feature>
<evidence type="ECO:0000256" key="3">
    <source>
        <dbReference type="ARBA" id="ARBA00022525"/>
    </source>
</evidence>
<organism evidence="13 14">
    <name type="scientific">Mola mola</name>
    <name type="common">Ocean sunfish</name>
    <name type="synonym">Tetraodon mola</name>
    <dbReference type="NCBI Taxonomy" id="94237"/>
    <lineage>
        <taxon>Eukaryota</taxon>
        <taxon>Metazoa</taxon>
        <taxon>Chordata</taxon>
        <taxon>Craniata</taxon>
        <taxon>Vertebrata</taxon>
        <taxon>Euteleostomi</taxon>
        <taxon>Actinopterygii</taxon>
        <taxon>Neopterygii</taxon>
        <taxon>Teleostei</taxon>
        <taxon>Neoteleostei</taxon>
        <taxon>Acanthomorphata</taxon>
        <taxon>Eupercaria</taxon>
        <taxon>Tetraodontiformes</taxon>
        <taxon>Molidae</taxon>
        <taxon>Mola</taxon>
    </lineage>
</organism>
<feature type="chain" id="PRO_5018710779" evidence="9">
    <location>
        <begin position="21"/>
        <end position="679"/>
    </location>
</feature>
<comment type="similarity">
    <text evidence="2 8">Belongs to the peptidase S8 family.</text>
</comment>
<dbReference type="Proteomes" id="UP000261620">
    <property type="component" value="Unplaced"/>
</dbReference>
<dbReference type="InterPro" id="IPR000209">
    <property type="entry name" value="Peptidase_S8/S53_dom"/>
</dbReference>
<feature type="domain" description="Proprotein convertase subtilisin/kexin type 9 C-terminal" evidence="11">
    <location>
        <begin position="454"/>
        <end position="532"/>
    </location>
</feature>
<evidence type="ECO:0000256" key="4">
    <source>
        <dbReference type="ARBA" id="ARBA00022670"/>
    </source>
</evidence>
<dbReference type="AlphaFoldDB" id="A0A3Q3VSJ4"/>
<dbReference type="GO" id="GO:0004252">
    <property type="term" value="F:serine-type endopeptidase activity"/>
    <property type="evidence" value="ECO:0007669"/>
    <property type="project" value="UniProtKB-UniRule"/>
</dbReference>
<proteinExistence type="inferred from homology"/>
<dbReference type="Pfam" id="PF18463">
    <property type="entry name" value="PCSK9_C3"/>
    <property type="match status" value="1"/>
</dbReference>
<evidence type="ECO:0000256" key="6">
    <source>
        <dbReference type="ARBA" id="ARBA00022825"/>
    </source>
</evidence>
<dbReference type="PANTHER" id="PTHR43806">
    <property type="entry name" value="PEPTIDASE S8"/>
    <property type="match status" value="1"/>
</dbReference>
<feature type="domain" description="Peptidase S8/S53" evidence="10">
    <location>
        <begin position="187"/>
        <end position="421"/>
    </location>
</feature>
<reference evidence="13" key="1">
    <citation type="submission" date="2025-08" db="UniProtKB">
        <authorList>
            <consortium name="Ensembl"/>
        </authorList>
    </citation>
    <scope>IDENTIFICATION</scope>
</reference>
<dbReference type="PRINTS" id="PR00723">
    <property type="entry name" value="SUBTILISIN"/>
</dbReference>
<dbReference type="SUPFAM" id="SSF52743">
    <property type="entry name" value="Subtilisin-like"/>
    <property type="match status" value="1"/>
</dbReference>
<dbReference type="PROSITE" id="PS51892">
    <property type="entry name" value="SUBTILASE"/>
    <property type="match status" value="1"/>
</dbReference>
<dbReference type="PANTHER" id="PTHR43806:SF60">
    <property type="entry name" value="PROPROTEIN CONVERTASE SUBTILISIN_KEXIN TYPE 9"/>
    <property type="match status" value="1"/>
</dbReference>
<dbReference type="InterPro" id="IPR015500">
    <property type="entry name" value="Peptidase_S8_subtilisin-rel"/>
</dbReference>
<keyword evidence="6 8" id="KW-0720">Serine protease</keyword>
<feature type="active site" description="Charge relay system" evidence="8">
    <location>
        <position position="390"/>
    </location>
</feature>
<keyword evidence="5 8" id="KW-0378">Hydrolase</keyword>
<reference evidence="13" key="2">
    <citation type="submission" date="2025-09" db="UniProtKB">
        <authorList>
            <consortium name="Ensembl"/>
        </authorList>
    </citation>
    <scope>IDENTIFICATION</scope>
</reference>
<dbReference type="InterPro" id="IPR037045">
    <property type="entry name" value="S8pro/Inhibitor_I9_sf"/>
</dbReference>
<dbReference type="Pfam" id="PF18459">
    <property type="entry name" value="PCSK9_C1"/>
    <property type="match status" value="1"/>
</dbReference>
<dbReference type="SUPFAM" id="SSF54897">
    <property type="entry name" value="Protease propeptides/inhibitors"/>
    <property type="match status" value="1"/>
</dbReference>
<dbReference type="InterPro" id="IPR041254">
    <property type="entry name" value="PCSK9_C1"/>
</dbReference>
<keyword evidence="4 8" id="KW-0645">Protease</keyword>
<dbReference type="FunFam" id="3.40.50.200:FF:000016">
    <property type="entry name" value="Proprotein convertase subtilisin/kexin type 9"/>
    <property type="match status" value="1"/>
</dbReference>
<feature type="domain" description="Proprotein convertase subtilisin/kexin type 9 C-terminal" evidence="12">
    <location>
        <begin position="597"/>
        <end position="669"/>
    </location>
</feature>
<evidence type="ECO:0000256" key="5">
    <source>
        <dbReference type="ARBA" id="ARBA00022801"/>
    </source>
</evidence>
<dbReference type="GO" id="GO:0005615">
    <property type="term" value="C:extracellular space"/>
    <property type="evidence" value="ECO:0007669"/>
    <property type="project" value="TreeGrafter"/>
</dbReference>
<keyword evidence="7" id="KW-0325">Glycoprotein</keyword>
<evidence type="ECO:0000259" key="11">
    <source>
        <dbReference type="Pfam" id="PF18459"/>
    </source>
</evidence>
<dbReference type="InterPro" id="IPR022398">
    <property type="entry name" value="Peptidase_S8_His-AS"/>
</dbReference>
<dbReference type="PROSITE" id="PS00137">
    <property type="entry name" value="SUBTILASE_HIS"/>
    <property type="match status" value="1"/>
</dbReference>
<dbReference type="InterPro" id="IPR034193">
    <property type="entry name" value="PCSK9_ProteinaseK-like"/>
</dbReference>
<keyword evidence="9" id="KW-0732">Signal</keyword>
<dbReference type="Gene3D" id="3.40.50.200">
    <property type="entry name" value="Peptidase S8/S53 domain"/>
    <property type="match status" value="1"/>
</dbReference>
<feature type="active site" description="Charge relay system" evidence="8">
    <location>
        <position position="230"/>
    </location>
</feature>
<dbReference type="OMA" id="GEEMMGC"/>
<dbReference type="InterPro" id="IPR050131">
    <property type="entry name" value="Peptidase_S8_subtilisin-like"/>
</dbReference>
<name>A0A3Q3VSJ4_MOLML</name>
<evidence type="ECO:0000256" key="2">
    <source>
        <dbReference type="ARBA" id="ARBA00011073"/>
    </source>
</evidence>
<comment type="subcellular location">
    <subcellularLocation>
        <location evidence="1">Secreted</location>
    </subcellularLocation>
</comment>
<accession>A0A3Q3VSJ4</accession>
<evidence type="ECO:0000256" key="7">
    <source>
        <dbReference type="ARBA" id="ARBA00023180"/>
    </source>
</evidence>
<dbReference type="InterPro" id="IPR036852">
    <property type="entry name" value="Peptidase_S8/S53_dom_sf"/>
</dbReference>
<dbReference type="Pfam" id="PF00082">
    <property type="entry name" value="Peptidase_S8"/>
    <property type="match status" value="1"/>
</dbReference>
<evidence type="ECO:0000256" key="9">
    <source>
        <dbReference type="SAM" id="SignalP"/>
    </source>
</evidence>
<dbReference type="CDD" id="cd04077">
    <property type="entry name" value="Peptidases_S8_PCSK9_ProteinaseK_like"/>
    <property type="match status" value="1"/>
</dbReference>
<dbReference type="InterPro" id="IPR041051">
    <property type="entry name" value="PCSK9_C3"/>
</dbReference>
<sequence>GQNARSRLLLWSLPFDLILGTLRLCQLPVARIQMTEHDDTDGKSVSSASHCVELYARSLYEDLTCVCALQAAWRVPGQYLVALRPETHASHVHRTIQRLRVRASRRGHQLDVLQTYSGALCGFLVRMSSDVLHLAVRLPHVDYIEEDSSIFAQSAPWNLQRLMQPHSGASESGTYRPPNDGRMAEVYLMDGSVQTSHREVQGRVTVTDFSSVPEEDGVRVHRQASQCDGHGTHVAGVVSGTDSGVARGARLNLVRVLNCQGKGTVSGALAGMEYIRAALLARPPAGVVVLLPFIGGFSRSLNAASRDLVAQGAVVLAAAGNYREDACLYSPASEPEVITVGAVNLEDQLMSQGAGGTNFGRCVDLFAPGDDIVSASSDCNTCFTSHSGTSQAAAHAAGIAAVILSSHHNASPVQVLHTMLRYSISNAINFLSLSGTHQLTTPNLVAAMPPDSAEDEELLCRSVWSERSGVRSADRAISRCRVGEEMMSCSSYAPDGVHAGRSIVAHGGKMQCVAYNGPRGEGVYAVARCCVIGSLQCRVHASPEPGQDAECDGPWHHLTGCTTFSEAPIVSASRPRHGDRRRCVAKDGMTSHAVCCHAPSLECHLLEKISAARDQVEVSCPSGWTMTDCGAASQGSALIGSGAEGNSCRVRSAAGAAGTAGIAVCCRVRPPERGASPVH</sequence>
<dbReference type="SMR" id="A0A3Q3VSJ4"/>
<evidence type="ECO:0000313" key="14">
    <source>
        <dbReference type="Proteomes" id="UP000261620"/>
    </source>
</evidence>
<evidence type="ECO:0000259" key="10">
    <source>
        <dbReference type="Pfam" id="PF00082"/>
    </source>
</evidence>
<evidence type="ECO:0000256" key="8">
    <source>
        <dbReference type="PROSITE-ProRule" id="PRU01240"/>
    </source>
</evidence>
<dbReference type="Ensembl" id="ENSMMOT00000004264.1">
    <property type="protein sequence ID" value="ENSMMOP00000004188.1"/>
    <property type="gene ID" value="ENSMMOG00000003356.1"/>
</dbReference>
<evidence type="ECO:0000313" key="13">
    <source>
        <dbReference type="Ensembl" id="ENSMMOP00000004188.1"/>
    </source>
</evidence>
<keyword evidence="14" id="KW-1185">Reference proteome</keyword>
<evidence type="ECO:0000259" key="12">
    <source>
        <dbReference type="Pfam" id="PF18463"/>
    </source>
</evidence>
<dbReference type="STRING" id="94237.ENSMMOP00000004188"/>
<protein>
    <submittedName>
        <fullName evidence="13">Uncharacterized protein</fullName>
    </submittedName>
</protein>